<dbReference type="AlphaFoldDB" id="A0AAV5DP79"/>
<evidence type="ECO:0000256" key="3">
    <source>
        <dbReference type="ARBA" id="ARBA00022737"/>
    </source>
</evidence>
<accession>A0AAV5DP79</accession>
<evidence type="ECO:0000313" key="8">
    <source>
        <dbReference type="EMBL" id="GJN12288.1"/>
    </source>
</evidence>
<keyword evidence="5" id="KW-0611">Plant defense</keyword>
<comment type="similarity">
    <text evidence="1">Belongs to the disease resistance NB-LRR family.</text>
</comment>
<evidence type="ECO:0000259" key="7">
    <source>
        <dbReference type="Pfam" id="PF18052"/>
    </source>
</evidence>
<dbReference type="GO" id="GO:0006952">
    <property type="term" value="P:defense response"/>
    <property type="evidence" value="ECO:0007669"/>
    <property type="project" value="UniProtKB-KW"/>
</dbReference>
<protein>
    <recommendedName>
        <fullName evidence="7">Disease resistance N-terminal domain-containing protein</fullName>
    </recommendedName>
</protein>
<dbReference type="Gene3D" id="1.20.5.4130">
    <property type="match status" value="1"/>
</dbReference>
<evidence type="ECO:0000256" key="4">
    <source>
        <dbReference type="ARBA" id="ARBA00022741"/>
    </source>
</evidence>
<feature type="region of interest" description="Disordered" evidence="6">
    <location>
        <begin position="93"/>
        <end position="113"/>
    </location>
</feature>
<dbReference type="Pfam" id="PF18052">
    <property type="entry name" value="Rx_N"/>
    <property type="match status" value="1"/>
</dbReference>
<gene>
    <name evidence="8" type="primary">ga30555</name>
    <name evidence="8" type="ORF">PR202_ga30555</name>
</gene>
<dbReference type="Proteomes" id="UP001054889">
    <property type="component" value="Unassembled WGS sequence"/>
</dbReference>
<evidence type="ECO:0000256" key="5">
    <source>
        <dbReference type="ARBA" id="ARBA00022821"/>
    </source>
</evidence>
<reference evidence="8" key="2">
    <citation type="submission" date="2021-12" db="EMBL/GenBank/DDBJ databases">
        <title>Resequencing data analysis of finger millet.</title>
        <authorList>
            <person name="Hatakeyama M."/>
            <person name="Aluri S."/>
            <person name="Balachadran M.T."/>
            <person name="Sivarajan S.R."/>
            <person name="Poveda L."/>
            <person name="Shimizu-Inatsugi R."/>
            <person name="Schlapbach R."/>
            <person name="Sreeman S.M."/>
            <person name="Shimizu K.K."/>
        </authorList>
    </citation>
    <scope>NUCLEOTIDE SEQUENCE</scope>
</reference>
<evidence type="ECO:0000256" key="1">
    <source>
        <dbReference type="ARBA" id="ARBA00008894"/>
    </source>
</evidence>
<sequence length="113" mass="12611">MLIGKIGAALANKAATYGASLLCKEASALKDLFAEIRKVEMELESMKAYLHDTEKLKDSCESTGIFVKNIRDLAFRIEDVVDEFTYKLEDKHGGFSQDETEDQTRQELAPSCS</sequence>
<keyword evidence="4" id="KW-0547">Nucleotide-binding</keyword>
<evidence type="ECO:0000256" key="6">
    <source>
        <dbReference type="SAM" id="MobiDB-lite"/>
    </source>
</evidence>
<comment type="caution">
    <text evidence="8">The sequence shown here is derived from an EMBL/GenBank/DDBJ whole genome shotgun (WGS) entry which is preliminary data.</text>
</comment>
<evidence type="ECO:0000313" key="9">
    <source>
        <dbReference type="Proteomes" id="UP001054889"/>
    </source>
</evidence>
<evidence type="ECO:0000256" key="2">
    <source>
        <dbReference type="ARBA" id="ARBA00022614"/>
    </source>
</evidence>
<organism evidence="8 9">
    <name type="scientific">Eleusine coracana subsp. coracana</name>
    <dbReference type="NCBI Taxonomy" id="191504"/>
    <lineage>
        <taxon>Eukaryota</taxon>
        <taxon>Viridiplantae</taxon>
        <taxon>Streptophyta</taxon>
        <taxon>Embryophyta</taxon>
        <taxon>Tracheophyta</taxon>
        <taxon>Spermatophyta</taxon>
        <taxon>Magnoliopsida</taxon>
        <taxon>Liliopsida</taxon>
        <taxon>Poales</taxon>
        <taxon>Poaceae</taxon>
        <taxon>PACMAD clade</taxon>
        <taxon>Chloridoideae</taxon>
        <taxon>Cynodonteae</taxon>
        <taxon>Eleusininae</taxon>
        <taxon>Eleusine</taxon>
    </lineage>
</organism>
<dbReference type="InterPro" id="IPR041118">
    <property type="entry name" value="Rx_N"/>
</dbReference>
<proteinExistence type="inferred from homology"/>
<feature type="domain" description="Disease resistance N-terminal" evidence="7">
    <location>
        <begin position="19"/>
        <end position="96"/>
    </location>
</feature>
<dbReference type="GO" id="GO:0000166">
    <property type="term" value="F:nucleotide binding"/>
    <property type="evidence" value="ECO:0007669"/>
    <property type="project" value="UniProtKB-KW"/>
</dbReference>
<keyword evidence="3" id="KW-0677">Repeat</keyword>
<keyword evidence="2" id="KW-0433">Leucine-rich repeat</keyword>
<keyword evidence="9" id="KW-1185">Reference proteome</keyword>
<reference evidence="8" key="1">
    <citation type="journal article" date="2018" name="DNA Res.">
        <title>Multiple hybrid de novo genome assembly of finger millet, an orphan allotetraploid crop.</title>
        <authorList>
            <person name="Hatakeyama M."/>
            <person name="Aluri S."/>
            <person name="Balachadran M.T."/>
            <person name="Sivarajan S.R."/>
            <person name="Patrignani A."/>
            <person name="Gruter S."/>
            <person name="Poveda L."/>
            <person name="Shimizu-Inatsugi R."/>
            <person name="Baeten J."/>
            <person name="Francoijs K.J."/>
            <person name="Nataraja K.N."/>
            <person name="Reddy Y.A.N."/>
            <person name="Phadnis S."/>
            <person name="Ravikumar R.L."/>
            <person name="Schlapbach R."/>
            <person name="Sreeman S.M."/>
            <person name="Shimizu K.K."/>
        </authorList>
    </citation>
    <scope>NUCLEOTIDE SEQUENCE</scope>
</reference>
<name>A0AAV5DP79_ELECO</name>
<dbReference type="EMBL" id="BQKI01000023">
    <property type="protein sequence ID" value="GJN12288.1"/>
    <property type="molecule type" value="Genomic_DNA"/>
</dbReference>